<dbReference type="EMBL" id="NHYD01003972">
    <property type="protein sequence ID" value="PPQ67589.1"/>
    <property type="molecule type" value="Genomic_DNA"/>
</dbReference>
<dbReference type="InterPro" id="IPR040457">
    <property type="entry name" value="GCP_C"/>
</dbReference>
<name>A0A409VMW9_PSICY</name>
<dbReference type="InterPro" id="IPR041470">
    <property type="entry name" value="GCP_N"/>
</dbReference>
<feature type="compositionally biased region" description="Low complexity" evidence="16">
    <location>
        <begin position="479"/>
        <end position="491"/>
    </location>
</feature>
<dbReference type="STRING" id="93625.A0A409VMW9"/>
<accession>A0A409VMW9</accession>
<evidence type="ECO:0000256" key="3">
    <source>
        <dbReference type="ARBA" id="ARBA00007053"/>
    </source>
</evidence>
<feature type="region of interest" description="Disordered" evidence="16">
    <location>
        <begin position="1281"/>
        <end position="1317"/>
    </location>
</feature>
<feature type="region of interest" description="Disordered" evidence="16">
    <location>
        <begin position="464"/>
        <end position="525"/>
    </location>
</feature>
<evidence type="ECO:0000256" key="4">
    <source>
        <dbReference type="ARBA" id="ARBA00010337"/>
    </source>
</evidence>
<keyword evidence="14" id="KW-1135">Mitochondrion nucleoid</keyword>
<feature type="compositionally biased region" description="Acidic residues" evidence="16">
    <location>
        <begin position="1283"/>
        <end position="1295"/>
    </location>
</feature>
<feature type="compositionally biased region" description="Low complexity" evidence="16">
    <location>
        <begin position="244"/>
        <end position="263"/>
    </location>
</feature>
<dbReference type="Pfam" id="PF06420">
    <property type="entry name" value="Mgm101p"/>
    <property type="match status" value="1"/>
</dbReference>
<dbReference type="OrthoDB" id="66546at2759"/>
<feature type="compositionally biased region" description="Polar residues" evidence="16">
    <location>
        <begin position="267"/>
        <end position="287"/>
    </location>
</feature>
<reference evidence="19 20" key="1">
    <citation type="journal article" date="2018" name="Evol. Lett.">
        <title>Horizontal gene cluster transfer increased hallucinogenic mushroom diversity.</title>
        <authorList>
            <person name="Reynolds H.T."/>
            <person name="Vijayakumar V."/>
            <person name="Gluck-Thaler E."/>
            <person name="Korotkin H.B."/>
            <person name="Matheny P.B."/>
            <person name="Slot J.C."/>
        </authorList>
    </citation>
    <scope>NUCLEOTIDE SEQUENCE [LARGE SCALE GENOMIC DNA]</scope>
    <source>
        <strain evidence="19 20">2631</strain>
    </source>
</reference>
<dbReference type="InterPro" id="IPR042241">
    <property type="entry name" value="GCP_C_sf"/>
</dbReference>
<evidence type="ECO:0000313" key="19">
    <source>
        <dbReference type="EMBL" id="PPQ67589.1"/>
    </source>
</evidence>
<evidence type="ECO:0000256" key="11">
    <source>
        <dbReference type="ARBA" id="ARBA00023128"/>
    </source>
</evidence>
<dbReference type="GO" id="GO:0043015">
    <property type="term" value="F:gamma-tubulin binding"/>
    <property type="evidence" value="ECO:0007669"/>
    <property type="project" value="InterPro"/>
</dbReference>
<keyword evidence="8" id="KW-0227">DNA damage</keyword>
<feature type="compositionally biased region" description="Polar residues" evidence="16">
    <location>
        <begin position="1308"/>
        <end position="1317"/>
    </location>
</feature>
<dbReference type="GO" id="GO:0000930">
    <property type="term" value="C:gamma-tubulin complex"/>
    <property type="evidence" value="ECO:0007669"/>
    <property type="project" value="UniProtKB-ARBA"/>
</dbReference>
<dbReference type="Proteomes" id="UP000283269">
    <property type="component" value="Unassembled WGS sequence"/>
</dbReference>
<dbReference type="GO" id="GO:0000725">
    <property type="term" value="P:recombinational repair"/>
    <property type="evidence" value="ECO:0007669"/>
    <property type="project" value="TreeGrafter"/>
</dbReference>
<dbReference type="PANTHER" id="PTHR31404">
    <property type="entry name" value="MITOCHONDRIAL GENOME MAINTENANCE PROTEIN MGM101"/>
    <property type="match status" value="1"/>
</dbReference>
<dbReference type="CDD" id="cd22572">
    <property type="entry name" value="GCP5_NTD"/>
    <property type="match status" value="1"/>
</dbReference>
<keyword evidence="10" id="KW-0238">DNA-binding</keyword>
<dbReference type="GO" id="GO:0005874">
    <property type="term" value="C:microtubule"/>
    <property type="evidence" value="ECO:0007669"/>
    <property type="project" value="UniProtKB-KW"/>
</dbReference>
<dbReference type="PANTHER" id="PTHR31404:SF0">
    <property type="entry name" value="MITOCHONDRIAL GENOME MAINTENANCE PROTEIN MGM101"/>
    <property type="match status" value="1"/>
</dbReference>
<dbReference type="InParanoid" id="A0A409VMW9"/>
<comment type="caution">
    <text evidence="19">The sequence shown here is derived from an EMBL/GenBank/DDBJ whole genome shotgun (WGS) entry which is preliminary data.</text>
</comment>
<keyword evidence="20" id="KW-1185">Reference proteome</keyword>
<feature type="region of interest" description="Disordered" evidence="16">
    <location>
        <begin position="235"/>
        <end position="288"/>
    </location>
</feature>
<dbReference type="InterPro" id="IPR009446">
    <property type="entry name" value="Mgm101"/>
</dbReference>
<proteinExistence type="inferred from homology"/>
<dbReference type="GO" id="GO:0036297">
    <property type="term" value="P:interstrand cross-link repair"/>
    <property type="evidence" value="ECO:0007669"/>
    <property type="project" value="TreeGrafter"/>
</dbReference>
<organism evidence="19 20">
    <name type="scientific">Psilocybe cyanescens</name>
    <dbReference type="NCBI Taxonomy" id="93625"/>
    <lineage>
        <taxon>Eukaryota</taxon>
        <taxon>Fungi</taxon>
        <taxon>Dikarya</taxon>
        <taxon>Basidiomycota</taxon>
        <taxon>Agaricomycotina</taxon>
        <taxon>Agaricomycetes</taxon>
        <taxon>Agaricomycetidae</taxon>
        <taxon>Agaricales</taxon>
        <taxon>Agaricineae</taxon>
        <taxon>Strophariaceae</taxon>
        <taxon>Psilocybe</taxon>
    </lineage>
</organism>
<keyword evidence="11" id="KW-0496">Mitochondrion</keyword>
<evidence type="ECO:0000256" key="12">
    <source>
        <dbReference type="ARBA" id="ARBA00023204"/>
    </source>
</evidence>
<sequence length="1374" mass="152671">MAGLGLQRLFTLSTRSSTRLFAQTSAVGLRNVNANTTGRHGRVLAAATYSTVPPSSTTPSEAATGAANDTVSVLPDANAPDGTTDWSKSYSGLSVQPFSKEIATVLLAPIDPLDIEMKPDGLIYLPEIKYRRILNLAFGPGGWGLAPRSETNVGPKIVSREYALVCLGRLVGIARGEQEYFDPSGIATATEACKSNALMRCCKDLGIASELWDPRFIREFKAKYCVEVFAEHLPTKKNQPNRPPSSLLSRPSSRNTLRPSSSLGNRPLSSASTRPGSRFSQRPNSRQARSRLIPLSQILVSQVTGLEENGTENDADGEEFREAVEYVVKNLETSTINKAAASVDMSVVDRQISGLALKARINSQDAFGEALQLAYERLKANIEERETDLDQEIKSSRLPDHLQFLLTLGQPPSQVTLDRAQVYLQAIINPPPPPPTLTWADILAEEPFEGEHWEGVYGMPPGSIRSSYQRDGVDRAEWDSTPSLSPLNSDDLALDDDEDDSFSSAEYERSSEPESSRPSSPEPVAPVHARVVPSYEHRKQFEELQARQYWRDDWHTDADIHSQFTIGDPSTLGPTLSRVLARASGFQDAHAMLQPERYIDEDDMVREILMVLQGNNNTVLEWQENAFQMTPKTPRLVHLSLASQESIISSLGKTATTIQNLRKFAAAVFSRSISGKQYATKKATSTRTCEAFADAIDEVVRGFDAWCAAKEEAMCRAYAGIDEEPLVVSLLGIEREIRDEYEATFEVLLEIVQKVFQIRTGGDFSLFDQTTQTRQPAALTASLLDTLFSSVQQHMERWDAVTSDALMRVFVRTAEPVWNMVGKWLKDGMGLGLGVGTGGKADMADELDEEFFIESSGVGVGMMGLGLLDPEFWKEGYALREGVVFYGESGPVDDGQSSQAPVRRAIPLFLEHVAELVLSTGKAVGLMRALGGPLFSNVFNDWKAFADLVGSEAHDSDGSREKNVGLFSVSIDTLSRLIYDGLLPHCQATAARLVKVLVEDCTVWKHLEAIEDLFLMRRGDAMSHFIDVLFAKMDSTQPWSDFHFLNTAFNDVIDANLNAGVPEWVNASLIRFTYRGSKEKDRTIKRTVKAIDELSVEYVVPFPLTYIFQPTTIQGYSDIFVFLLQIRRAKSVLERILVRDERGRGNKLREELKVFYAMRSRLSWFINTLLNFLTTYVIHAEVSRFREAFRKAHSLDEMIQLHDEHLEKIRGRCLLKPNTSALHRAILSILDMCLHFSEGFVTFAGDTTATLDVSRQSAIMKRHRSRRQRRQKRNVIGFSQFLQDEDDSSDEEEDAPYAQGALHDNGPPETSFSMMGGTSVTTEDDFYAGMERMSSELDGLVRFLRRGVESLAGGTGEAAPAFGVLAFSLEDWDI</sequence>
<evidence type="ECO:0000256" key="16">
    <source>
        <dbReference type="SAM" id="MobiDB-lite"/>
    </source>
</evidence>
<dbReference type="Gene3D" id="1.20.120.1900">
    <property type="entry name" value="Gamma-tubulin complex, C-terminal domain"/>
    <property type="match status" value="1"/>
</dbReference>
<feature type="coiled-coil region" evidence="15">
    <location>
        <begin position="368"/>
        <end position="395"/>
    </location>
</feature>
<evidence type="ECO:0000259" key="17">
    <source>
        <dbReference type="Pfam" id="PF04130"/>
    </source>
</evidence>
<evidence type="ECO:0000256" key="8">
    <source>
        <dbReference type="ARBA" id="ARBA00022763"/>
    </source>
</evidence>
<evidence type="ECO:0000256" key="5">
    <source>
        <dbReference type="ARBA" id="ARBA00013628"/>
    </source>
</evidence>
<feature type="compositionally biased region" description="Acidic residues" evidence="16">
    <location>
        <begin position="492"/>
        <end position="501"/>
    </location>
</feature>
<comment type="similarity">
    <text evidence="4">Belongs to the TUBGCP family.</text>
</comment>
<comment type="subcellular location">
    <subcellularLocation>
        <location evidence="1">Cytoplasm</location>
        <location evidence="1">Cytoskeleton</location>
    </subcellularLocation>
    <subcellularLocation>
        <location evidence="2">Mitochondrion matrix</location>
        <location evidence="2">Mitochondrion nucleoid</location>
    </subcellularLocation>
</comment>
<evidence type="ECO:0000256" key="10">
    <source>
        <dbReference type="ARBA" id="ARBA00023125"/>
    </source>
</evidence>
<evidence type="ECO:0000256" key="9">
    <source>
        <dbReference type="ARBA" id="ARBA00022946"/>
    </source>
</evidence>
<evidence type="ECO:0000256" key="13">
    <source>
        <dbReference type="ARBA" id="ARBA00023212"/>
    </source>
</evidence>
<keyword evidence="13" id="KW-0206">Cytoskeleton</keyword>
<evidence type="ECO:0000256" key="14">
    <source>
        <dbReference type="ARBA" id="ARBA00023271"/>
    </source>
</evidence>
<dbReference type="InterPro" id="IPR059169">
    <property type="entry name" value="GCP5_N_ext"/>
</dbReference>
<evidence type="ECO:0000259" key="18">
    <source>
        <dbReference type="Pfam" id="PF17681"/>
    </source>
</evidence>
<dbReference type="GO" id="GO:0000262">
    <property type="term" value="C:mitochondrial chromosome"/>
    <property type="evidence" value="ECO:0007669"/>
    <property type="project" value="InterPro"/>
</dbReference>
<comment type="similarity">
    <text evidence="3">Belongs to the MGM101 family.</text>
</comment>
<dbReference type="GO" id="GO:0003697">
    <property type="term" value="F:single-stranded DNA binding"/>
    <property type="evidence" value="ECO:0007669"/>
    <property type="project" value="InterPro"/>
</dbReference>
<evidence type="ECO:0000256" key="6">
    <source>
        <dbReference type="ARBA" id="ARBA00022490"/>
    </source>
</evidence>
<keyword evidence="12" id="KW-0234">DNA repair</keyword>
<feature type="compositionally biased region" description="Basic and acidic residues" evidence="16">
    <location>
        <begin position="506"/>
        <end position="515"/>
    </location>
</feature>
<gene>
    <name evidence="19" type="ORF">CVT25_012083</name>
</gene>
<keyword evidence="15" id="KW-0175">Coiled coil</keyword>
<protein>
    <recommendedName>
        <fullName evidence="5">Mitochondrial genome maintenance protein MGM101</fullName>
    </recommendedName>
</protein>
<evidence type="ECO:0000256" key="1">
    <source>
        <dbReference type="ARBA" id="ARBA00004245"/>
    </source>
</evidence>
<feature type="domain" description="Gamma tubulin complex component C-terminal" evidence="17">
    <location>
        <begin position="1005"/>
        <end position="1273"/>
    </location>
</feature>
<feature type="domain" description="Gamma tubulin complex component protein N-terminal" evidence="18">
    <location>
        <begin position="605"/>
        <end position="942"/>
    </location>
</feature>
<evidence type="ECO:0000313" key="20">
    <source>
        <dbReference type="Proteomes" id="UP000283269"/>
    </source>
</evidence>
<evidence type="ECO:0000256" key="7">
    <source>
        <dbReference type="ARBA" id="ARBA00022701"/>
    </source>
</evidence>
<keyword evidence="9" id="KW-0809">Transit peptide</keyword>
<dbReference type="GO" id="GO:0007020">
    <property type="term" value="P:microtubule nucleation"/>
    <property type="evidence" value="ECO:0007669"/>
    <property type="project" value="UniProtKB-ARBA"/>
</dbReference>
<dbReference type="Pfam" id="PF04130">
    <property type="entry name" value="GCP_C_terminal"/>
    <property type="match status" value="1"/>
</dbReference>
<keyword evidence="6" id="KW-0963">Cytoplasm</keyword>
<evidence type="ECO:0000256" key="15">
    <source>
        <dbReference type="SAM" id="Coils"/>
    </source>
</evidence>
<dbReference type="GO" id="GO:0005816">
    <property type="term" value="C:spindle pole body"/>
    <property type="evidence" value="ECO:0007669"/>
    <property type="project" value="UniProtKB-ARBA"/>
</dbReference>
<evidence type="ECO:0000256" key="2">
    <source>
        <dbReference type="ARBA" id="ARBA00004436"/>
    </source>
</evidence>
<dbReference type="Pfam" id="PF17681">
    <property type="entry name" value="GCP_N_terminal"/>
    <property type="match status" value="1"/>
</dbReference>
<keyword evidence="7" id="KW-0493">Microtubule</keyword>